<dbReference type="EMBL" id="CAJNYU010004302">
    <property type="protein sequence ID" value="CAF3741672.1"/>
    <property type="molecule type" value="Genomic_DNA"/>
</dbReference>
<accession>A0A820UPN1</accession>
<gene>
    <name evidence="3" type="ORF">FME351_LOCUS30307</name>
    <name evidence="2" type="ORF">GRG538_LOCUS15291</name>
    <name evidence="5" type="ORF">HFQ381_LOCUS26837</name>
    <name evidence="1" type="ORF">KIK155_LOCUS10821</name>
    <name evidence="6" type="ORF">TOA249_LOCUS31925</name>
    <name evidence="4" type="ORF">TSG867_LOCUS3685</name>
</gene>
<protein>
    <recommendedName>
        <fullName evidence="8">Tetratricopeptide repeat protein</fullName>
    </recommendedName>
</protein>
<dbReference type="Proteomes" id="UP000663869">
    <property type="component" value="Unassembled WGS sequence"/>
</dbReference>
<dbReference type="Proteomes" id="UP000663865">
    <property type="component" value="Unassembled WGS sequence"/>
</dbReference>
<dbReference type="Proteomes" id="UP000663851">
    <property type="component" value="Unassembled WGS sequence"/>
</dbReference>
<dbReference type="EMBL" id="CAJNYV010001647">
    <property type="protein sequence ID" value="CAF3431028.1"/>
    <property type="molecule type" value="Genomic_DNA"/>
</dbReference>
<dbReference type="Pfam" id="PF13374">
    <property type="entry name" value="TPR_10"/>
    <property type="match status" value="1"/>
</dbReference>
<dbReference type="Proteomes" id="UP000663862">
    <property type="component" value="Unassembled WGS sequence"/>
</dbReference>
<organism evidence="5 7">
    <name type="scientific">Rotaria socialis</name>
    <dbReference type="NCBI Taxonomy" id="392032"/>
    <lineage>
        <taxon>Eukaryota</taxon>
        <taxon>Metazoa</taxon>
        <taxon>Spiralia</taxon>
        <taxon>Gnathifera</taxon>
        <taxon>Rotifera</taxon>
        <taxon>Eurotatoria</taxon>
        <taxon>Bdelloidea</taxon>
        <taxon>Philodinida</taxon>
        <taxon>Philodinidae</taxon>
        <taxon>Rotaria</taxon>
    </lineage>
</organism>
<dbReference type="EMBL" id="CAJOBO010003318">
    <property type="protein sequence ID" value="CAF4488471.1"/>
    <property type="molecule type" value="Genomic_DNA"/>
</dbReference>
<dbReference type="SUPFAM" id="SSF48452">
    <property type="entry name" value="TPR-like"/>
    <property type="match status" value="1"/>
</dbReference>
<dbReference type="Proteomes" id="UP000663872">
    <property type="component" value="Unassembled WGS sequence"/>
</dbReference>
<evidence type="ECO:0000313" key="2">
    <source>
        <dbReference type="EMBL" id="CAF3465904.1"/>
    </source>
</evidence>
<evidence type="ECO:0000313" key="6">
    <source>
        <dbReference type="EMBL" id="CAF4918513.1"/>
    </source>
</evidence>
<proteinExistence type="predicted"/>
<dbReference type="Gene3D" id="1.25.40.10">
    <property type="entry name" value="Tetratricopeptide repeat domain"/>
    <property type="match status" value="1"/>
</dbReference>
<evidence type="ECO:0000313" key="7">
    <source>
        <dbReference type="Proteomes" id="UP000663851"/>
    </source>
</evidence>
<reference evidence="5" key="1">
    <citation type="submission" date="2021-02" db="EMBL/GenBank/DDBJ databases">
        <authorList>
            <person name="Nowell W R."/>
        </authorList>
    </citation>
    <scope>NUCLEOTIDE SEQUENCE</scope>
</reference>
<dbReference type="AlphaFoldDB" id="A0A820UPN1"/>
<comment type="caution">
    <text evidence="5">The sequence shown here is derived from an EMBL/GenBank/DDBJ whole genome shotgun (WGS) entry which is preliminary data.</text>
</comment>
<dbReference type="InterPro" id="IPR011990">
    <property type="entry name" value="TPR-like_helical_dom_sf"/>
</dbReference>
<evidence type="ECO:0000313" key="1">
    <source>
        <dbReference type="EMBL" id="CAF3431028.1"/>
    </source>
</evidence>
<dbReference type="EMBL" id="CAJNYT010002352">
    <property type="protein sequence ID" value="CAF3465904.1"/>
    <property type="molecule type" value="Genomic_DNA"/>
</dbReference>
<evidence type="ECO:0000313" key="3">
    <source>
        <dbReference type="EMBL" id="CAF3741672.1"/>
    </source>
</evidence>
<sequence>MPKGIDFGGNHCHLFGASNSQLKDHSFWFIKGLTLHEIHQKQQLLSQNDQILNLGTFVARLGYHKDIANILVEADQFDVALGLYMRALEIYREHFTERHPEVLTSNQNIAHCFRAMATKCVEKQLWQDALEFCQQALKIYEDVLPSDSTERESILKSLKNDMNQLLELIKSNT</sequence>
<name>A0A820UPN1_9BILA</name>
<evidence type="ECO:0000313" key="5">
    <source>
        <dbReference type="EMBL" id="CAF4488471.1"/>
    </source>
</evidence>
<evidence type="ECO:0008006" key="8">
    <source>
        <dbReference type="Google" id="ProtNLM"/>
    </source>
</evidence>
<dbReference type="EMBL" id="CAJOBS010007043">
    <property type="protein sequence ID" value="CAF4918513.1"/>
    <property type="molecule type" value="Genomic_DNA"/>
</dbReference>
<dbReference type="Proteomes" id="UP000663838">
    <property type="component" value="Unassembled WGS sequence"/>
</dbReference>
<evidence type="ECO:0000313" key="4">
    <source>
        <dbReference type="EMBL" id="CAF4260655.1"/>
    </source>
</evidence>
<dbReference type="EMBL" id="CAJOBQ010000112">
    <property type="protein sequence ID" value="CAF4260655.1"/>
    <property type="molecule type" value="Genomic_DNA"/>
</dbReference>